<dbReference type="InterPro" id="IPR001878">
    <property type="entry name" value="Znf_CCHC"/>
</dbReference>
<evidence type="ECO:0000256" key="1">
    <source>
        <dbReference type="ARBA" id="ARBA00022664"/>
    </source>
</evidence>
<dbReference type="InterPro" id="IPR036875">
    <property type="entry name" value="Znf_CCHC_sf"/>
</dbReference>
<dbReference type="Proteomes" id="UP000886653">
    <property type="component" value="Unassembled WGS sequence"/>
</dbReference>
<dbReference type="PROSITE" id="PS50158">
    <property type="entry name" value="ZF_CCHC"/>
    <property type="match status" value="1"/>
</dbReference>
<dbReference type="GO" id="GO:0003676">
    <property type="term" value="F:nucleic acid binding"/>
    <property type="evidence" value="ECO:0007669"/>
    <property type="project" value="InterPro"/>
</dbReference>
<evidence type="ECO:0000256" key="3">
    <source>
        <dbReference type="SAM" id="MobiDB-lite"/>
    </source>
</evidence>
<feature type="non-terminal residue" evidence="5">
    <location>
        <position position="215"/>
    </location>
</feature>
<name>A0A9P6NQD7_9BASI</name>
<dbReference type="GO" id="GO:0006397">
    <property type="term" value="P:mRNA processing"/>
    <property type="evidence" value="ECO:0007669"/>
    <property type="project" value="UniProtKB-KW"/>
</dbReference>
<keyword evidence="2" id="KW-0479">Metal-binding</keyword>
<evidence type="ECO:0000256" key="2">
    <source>
        <dbReference type="PROSITE-ProRule" id="PRU00047"/>
    </source>
</evidence>
<sequence>NYRPPVRNSMTPMAYPRTLNRQNASTHQLTPASSIGAAGQRQTTPRMTDLDHCLCCGQTGHWARACPYNQLILLNFGNRQLCLNLVNMNGSEFTAEVLPDSNTTTEVDTLPEGVWALESNLTEAWDNPDEGVSDSGATHNVTRDISRLTNVHALPRPIPVSVATKGPETYVTHCGTMHLQADNGSPIPIHNMYYAPAAQCTLISLPDLVESGGSW</sequence>
<keyword evidence="2" id="KW-0862">Zinc</keyword>
<dbReference type="EMBL" id="MU167220">
    <property type="protein sequence ID" value="KAG0150283.1"/>
    <property type="molecule type" value="Genomic_DNA"/>
</dbReference>
<keyword evidence="2" id="KW-0863">Zinc-finger</keyword>
<accession>A0A9P6NQD7</accession>
<feature type="non-terminal residue" evidence="5">
    <location>
        <position position="1"/>
    </location>
</feature>
<organism evidence="5 6">
    <name type="scientific">Cronartium quercuum f. sp. fusiforme G11</name>
    <dbReference type="NCBI Taxonomy" id="708437"/>
    <lineage>
        <taxon>Eukaryota</taxon>
        <taxon>Fungi</taxon>
        <taxon>Dikarya</taxon>
        <taxon>Basidiomycota</taxon>
        <taxon>Pucciniomycotina</taxon>
        <taxon>Pucciniomycetes</taxon>
        <taxon>Pucciniales</taxon>
        <taxon>Coleosporiaceae</taxon>
        <taxon>Cronartium</taxon>
    </lineage>
</organism>
<comment type="caution">
    <text evidence="5">The sequence shown here is derived from an EMBL/GenBank/DDBJ whole genome shotgun (WGS) entry which is preliminary data.</text>
</comment>
<evidence type="ECO:0000259" key="4">
    <source>
        <dbReference type="PROSITE" id="PS50158"/>
    </source>
</evidence>
<dbReference type="GO" id="GO:0008270">
    <property type="term" value="F:zinc ion binding"/>
    <property type="evidence" value="ECO:0007669"/>
    <property type="project" value="UniProtKB-KW"/>
</dbReference>
<dbReference type="AlphaFoldDB" id="A0A9P6NQD7"/>
<feature type="domain" description="CCHC-type" evidence="4">
    <location>
        <begin position="53"/>
        <end position="67"/>
    </location>
</feature>
<keyword evidence="6" id="KW-1185">Reference proteome</keyword>
<dbReference type="Gene3D" id="4.10.60.10">
    <property type="entry name" value="Zinc finger, CCHC-type"/>
    <property type="match status" value="1"/>
</dbReference>
<evidence type="ECO:0000313" key="6">
    <source>
        <dbReference type="Proteomes" id="UP000886653"/>
    </source>
</evidence>
<dbReference type="InterPro" id="IPR054722">
    <property type="entry name" value="PolX-like_BBD"/>
</dbReference>
<reference evidence="5" key="1">
    <citation type="submission" date="2013-11" db="EMBL/GenBank/DDBJ databases">
        <title>Genome sequence of the fusiform rust pathogen reveals effectors for host alternation and coevolution with pine.</title>
        <authorList>
            <consortium name="DOE Joint Genome Institute"/>
            <person name="Smith K."/>
            <person name="Pendleton A."/>
            <person name="Kubisiak T."/>
            <person name="Anderson C."/>
            <person name="Salamov A."/>
            <person name="Aerts A."/>
            <person name="Riley R."/>
            <person name="Clum A."/>
            <person name="Lindquist E."/>
            <person name="Ence D."/>
            <person name="Campbell M."/>
            <person name="Kronenberg Z."/>
            <person name="Feau N."/>
            <person name="Dhillon B."/>
            <person name="Hamelin R."/>
            <person name="Burleigh J."/>
            <person name="Smith J."/>
            <person name="Yandell M."/>
            <person name="Nelson C."/>
            <person name="Grigoriev I."/>
            <person name="Davis J."/>
        </authorList>
    </citation>
    <scope>NUCLEOTIDE SEQUENCE</scope>
    <source>
        <strain evidence="5">G11</strain>
    </source>
</reference>
<keyword evidence="1" id="KW-0507">mRNA processing</keyword>
<protein>
    <recommendedName>
        <fullName evidence="4">CCHC-type domain-containing protein</fullName>
    </recommendedName>
</protein>
<dbReference type="OrthoDB" id="2516442at2759"/>
<feature type="compositionally biased region" description="Polar residues" evidence="3">
    <location>
        <begin position="23"/>
        <end position="33"/>
    </location>
</feature>
<dbReference type="Pfam" id="PF22936">
    <property type="entry name" value="Pol_BBD"/>
    <property type="match status" value="1"/>
</dbReference>
<dbReference type="SUPFAM" id="SSF57756">
    <property type="entry name" value="Retrovirus zinc finger-like domains"/>
    <property type="match status" value="1"/>
</dbReference>
<feature type="region of interest" description="Disordered" evidence="3">
    <location>
        <begin position="23"/>
        <end position="43"/>
    </location>
</feature>
<gene>
    <name evidence="5" type="ORF">CROQUDRAFT_9030</name>
</gene>
<evidence type="ECO:0000313" key="5">
    <source>
        <dbReference type="EMBL" id="KAG0150283.1"/>
    </source>
</evidence>
<proteinExistence type="predicted"/>